<dbReference type="Pfam" id="PF00153">
    <property type="entry name" value="Mito_carr"/>
    <property type="match status" value="3"/>
</dbReference>
<dbReference type="GO" id="GO:0022857">
    <property type="term" value="F:transmembrane transporter activity"/>
    <property type="evidence" value="ECO:0007669"/>
    <property type="project" value="TreeGrafter"/>
</dbReference>
<keyword evidence="3 10" id="KW-0813">Transport</keyword>
<dbReference type="InterPro" id="IPR023395">
    <property type="entry name" value="MCP_dom_sf"/>
</dbReference>
<evidence type="ECO:0000313" key="12">
    <source>
        <dbReference type="Proteomes" id="UP000324091"/>
    </source>
</evidence>
<dbReference type="InterPro" id="IPR050567">
    <property type="entry name" value="Mitochondrial_Carrier"/>
</dbReference>
<dbReference type="PROSITE" id="PS50920">
    <property type="entry name" value="SOLCAR"/>
    <property type="match status" value="3"/>
</dbReference>
<evidence type="ECO:0000256" key="9">
    <source>
        <dbReference type="PROSITE-ProRule" id="PRU00282"/>
    </source>
</evidence>
<evidence type="ECO:0000256" key="5">
    <source>
        <dbReference type="ARBA" id="ARBA00022737"/>
    </source>
</evidence>
<sequence>MGLTVEYPLDTVKVRLQTQSVYQGLLHCVSETYTHEGLHGFFKGMTFPLLSAGLINSIAFGSYSTALDLLTGSRHSDPSQRKPASAAHVFTAGTFAGLTQVPVCIPIDLVKVRLQGQTSADQYRGSVHCVNEILKKEGPRGLFKGGTALAIRDLLSYGLYFLSYELICEALTEAGKEPATPMDVVKARLQMSEAGGRTYNGILDCMRTSVKEEGVRVFFKGVALNSVKAFPVNAITFLSYERLMKLFHSG</sequence>
<keyword evidence="8 9" id="KW-0472">Membrane</keyword>
<keyword evidence="5" id="KW-0677">Repeat</keyword>
<dbReference type="EMBL" id="RHFK02000021">
    <property type="protein sequence ID" value="TWW56262.1"/>
    <property type="molecule type" value="Genomic_DNA"/>
</dbReference>
<gene>
    <name evidence="11" type="ORF">D4764_08G0002490</name>
</gene>
<evidence type="ECO:0000256" key="6">
    <source>
        <dbReference type="ARBA" id="ARBA00022989"/>
    </source>
</evidence>
<keyword evidence="6" id="KW-1133">Transmembrane helix</keyword>
<organism evidence="11 12">
    <name type="scientific">Takifugu flavidus</name>
    <name type="common">sansaifugu</name>
    <dbReference type="NCBI Taxonomy" id="433684"/>
    <lineage>
        <taxon>Eukaryota</taxon>
        <taxon>Metazoa</taxon>
        <taxon>Chordata</taxon>
        <taxon>Craniata</taxon>
        <taxon>Vertebrata</taxon>
        <taxon>Euteleostomi</taxon>
        <taxon>Actinopterygii</taxon>
        <taxon>Neopterygii</taxon>
        <taxon>Teleostei</taxon>
        <taxon>Neoteleostei</taxon>
        <taxon>Acanthomorphata</taxon>
        <taxon>Eupercaria</taxon>
        <taxon>Tetraodontiformes</taxon>
        <taxon>Tetradontoidea</taxon>
        <taxon>Tetraodontidae</taxon>
        <taxon>Takifugu</taxon>
    </lineage>
</organism>
<evidence type="ECO:0000256" key="8">
    <source>
        <dbReference type="ARBA" id="ARBA00023136"/>
    </source>
</evidence>
<dbReference type="Proteomes" id="UP000324091">
    <property type="component" value="Chromosome 8"/>
</dbReference>
<comment type="caution">
    <text evidence="11">The sequence shown here is derived from an EMBL/GenBank/DDBJ whole genome shotgun (WGS) entry which is preliminary data.</text>
</comment>
<feature type="repeat" description="Solcar" evidence="9">
    <location>
        <begin position="1"/>
        <end position="69"/>
    </location>
</feature>
<evidence type="ECO:0000256" key="7">
    <source>
        <dbReference type="ARBA" id="ARBA00023128"/>
    </source>
</evidence>
<keyword evidence="7" id="KW-0496">Mitochondrion</keyword>
<dbReference type="InterPro" id="IPR018108">
    <property type="entry name" value="MCP_transmembrane"/>
</dbReference>
<dbReference type="Gene3D" id="1.50.40.10">
    <property type="entry name" value="Mitochondrial carrier domain"/>
    <property type="match status" value="1"/>
</dbReference>
<dbReference type="PANTHER" id="PTHR45624:SF6">
    <property type="entry name" value="SOLUTE CARRIER FAMILY 25 MEMBER 45"/>
    <property type="match status" value="1"/>
</dbReference>
<evidence type="ECO:0000313" key="11">
    <source>
        <dbReference type="EMBL" id="TWW56262.1"/>
    </source>
</evidence>
<comment type="similarity">
    <text evidence="2 10">Belongs to the mitochondrial carrier (TC 2.A.29) family.</text>
</comment>
<reference evidence="11 12" key="1">
    <citation type="submission" date="2019-04" db="EMBL/GenBank/DDBJ databases">
        <title>Chromosome genome assembly for Takifugu flavidus.</title>
        <authorList>
            <person name="Xiao S."/>
        </authorList>
    </citation>
    <scope>NUCLEOTIDE SEQUENCE [LARGE SCALE GENOMIC DNA]</scope>
    <source>
        <strain evidence="11">HTHZ2018</strain>
        <tissue evidence="11">Muscle</tissue>
    </source>
</reference>
<feature type="repeat" description="Solcar" evidence="9">
    <location>
        <begin position="84"/>
        <end position="170"/>
    </location>
</feature>
<dbReference type="SUPFAM" id="SSF103506">
    <property type="entry name" value="Mitochondrial carrier"/>
    <property type="match status" value="1"/>
</dbReference>
<feature type="repeat" description="Solcar" evidence="9">
    <location>
        <begin position="171"/>
        <end position="246"/>
    </location>
</feature>
<dbReference type="GO" id="GO:0031966">
    <property type="term" value="C:mitochondrial membrane"/>
    <property type="evidence" value="ECO:0007669"/>
    <property type="project" value="UniProtKB-SubCell"/>
</dbReference>
<keyword evidence="12" id="KW-1185">Reference proteome</keyword>
<protein>
    <submittedName>
        <fullName evidence="11">Solute carrier family 25 member 45</fullName>
    </submittedName>
</protein>
<evidence type="ECO:0000256" key="2">
    <source>
        <dbReference type="ARBA" id="ARBA00006375"/>
    </source>
</evidence>
<proteinExistence type="inferred from homology"/>
<accession>A0A5C6MM54</accession>
<dbReference type="PANTHER" id="PTHR45624">
    <property type="entry name" value="MITOCHONDRIAL BASIC AMINO ACIDS TRANSPORTER-RELATED"/>
    <property type="match status" value="1"/>
</dbReference>
<evidence type="ECO:0000256" key="4">
    <source>
        <dbReference type="ARBA" id="ARBA00022692"/>
    </source>
</evidence>
<comment type="subcellular location">
    <subcellularLocation>
        <location evidence="1">Mitochondrion membrane</location>
        <topology evidence="1">Multi-pass membrane protein</topology>
    </subcellularLocation>
</comment>
<evidence type="ECO:0000256" key="10">
    <source>
        <dbReference type="RuleBase" id="RU000488"/>
    </source>
</evidence>
<evidence type="ECO:0000256" key="1">
    <source>
        <dbReference type="ARBA" id="ARBA00004225"/>
    </source>
</evidence>
<evidence type="ECO:0000256" key="3">
    <source>
        <dbReference type="ARBA" id="ARBA00022448"/>
    </source>
</evidence>
<keyword evidence="4 9" id="KW-0812">Transmembrane</keyword>
<name>A0A5C6MM54_9TELE</name>
<dbReference type="AlphaFoldDB" id="A0A5C6MM54"/>